<evidence type="ECO:0000313" key="1">
    <source>
        <dbReference type="EMBL" id="VEP17770.1"/>
    </source>
</evidence>
<keyword evidence="2" id="KW-1185">Reference proteome</keyword>
<gene>
    <name evidence="1" type="ORF">H1P_6410001</name>
</gene>
<sequence>MLLFSFCSTLFVEQKTGLSGGTLNYFKLFILMRWDTLLKHRLGTKKPPVMTYFGAKKRGTTALMCI</sequence>
<name>A0A563W282_9CYAN</name>
<proteinExistence type="predicted"/>
<reference evidence="1 2" key="1">
    <citation type="submission" date="2019-01" db="EMBL/GenBank/DDBJ databases">
        <authorList>
            <person name="Brito A."/>
        </authorList>
    </citation>
    <scope>NUCLEOTIDE SEQUENCE [LARGE SCALE GENOMIC DNA]</scope>
    <source>
        <strain evidence="1">1</strain>
    </source>
</reference>
<accession>A0A563W282</accession>
<evidence type="ECO:0000313" key="2">
    <source>
        <dbReference type="Proteomes" id="UP000320055"/>
    </source>
</evidence>
<organism evidence="1 2">
    <name type="scientific">Hyella patelloides LEGE 07179</name>
    <dbReference type="NCBI Taxonomy" id="945734"/>
    <lineage>
        <taxon>Bacteria</taxon>
        <taxon>Bacillati</taxon>
        <taxon>Cyanobacteriota</taxon>
        <taxon>Cyanophyceae</taxon>
        <taxon>Pleurocapsales</taxon>
        <taxon>Hyellaceae</taxon>
        <taxon>Hyella</taxon>
    </lineage>
</organism>
<protein>
    <submittedName>
        <fullName evidence="1">Uncharacterized protein</fullName>
    </submittedName>
</protein>
<dbReference type="Proteomes" id="UP000320055">
    <property type="component" value="Unassembled WGS sequence"/>
</dbReference>
<dbReference type="EMBL" id="CAACVJ010000603">
    <property type="protein sequence ID" value="VEP17770.1"/>
    <property type="molecule type" value="Genomic_DNA"/>
</dbReference>
<dbReference type="AlphaFoldDB" id="A0A563W282"/>